<comment type="cofactor">
    <cofactor evidence="1 6">
        <name>pyridoxal 5'-phosphate</name>
        <dbReference type="ChEBI" id="CHEBI:597326"/>
    </cofactor>
</comment>
<dbReference type="GeneID" id="96638765"/>
<dbReference type="PANTHER" id="PTHR46383">
    <property type="entry name" value="ASPARTATE AMINOTRANSFERASE"/>
    <property type="match status" value="1"/>
</dbReference>
<comment type="similarity">
    <text evidence="2 6">Belongs to the class-I pyridoxal-phosphate-dependent aminotransferase family.</text>
</comment>
<evidence type="ECO:0000256" key="3">
    <source>
        <dbReference type="ARBA" id="ARBA00022576"/>
    </source>
</evidence>
<proteinExistence type="inferred from homology"/>
<gene>
    <name evidence="8" type="primary">aspC_1</name>
    <name evidence="9" type="ORF">OG727_09610</name>
    <name evidence="8" type="ORF">Scani_03090</name>
</gene>
<evidence type="ECO:0000256" key="4">
    <source>
        <dbReference type="ARBA" id="ARBA00022679"/>
    </source>
</evidence>
<dbReference type="AlphaFoldDB" id="A0A640S0W6"/>
<keyword evidence="3 6" id="KW-0032">Aminotransferase</keyword>
<organism evidence="8 10">
    <name type="scientific">Streptomyces caniferus</name>
    <dbReference type="NCBI Taxonomy" id="285557"/>
    <lineage>
        <taxon>Bacteria</taxon>
        <taxon>Bacillati</taxon>
        <taxon>Actinomycetota</taxon>
        <taxon>Actinomycetes</taxon>
        <taxon>Kitasatosporales</taxon>
        <taxon>Streptomycetaceae</taxon>
        <taxon>Streptomyces</taxon>
    </lineage>
</organism>
<accession>A0A640S0W6</accession>
<evidence type="ECO:0000256" key="6">
    <source>
        <dbReference type="RuleBase" id="RU000481"/>
    </source>
</evidence>
<dbReference type="InterPro" id="IPR015424">
    <property type="entry name" value="PyrdxlP-dep_Trfase"/>
</dbReference>
<name>A0A640S0W6_9ACTN</name>
<dbReference type="InterPro" id="IPR015421">
    <property type="entry name" value="PyrdxlP-dep_Trfase_major"/>
</dbReference>
<evidence type="ECO:0000313" key="10">
    <source>
        <dbReference type="Proteomes" id="UP000435837"/>
    </source>
</evidence>
<dbReference type="Proteomes" id="UP001432292">
    <property type="component" value="Chromosome"/>
</dbReference>
<keyword evidence="4 6" id="KW-0808">Transferase</keyword>
<dbReference type="GO" id="GO:0030170">
    <property type="term" value="F:pyridoxal phosphate binding"/>
    <property type="evidence" value="ECO:0007669"/>
    <property type="project" value="InterPro"/>
</dbReference>
<dbReference type="RefSeq" id="WP_159469188.1">
    <property type="nucleotide sequence ID" value="NZ_BAAATH010000036.1"/>
</dbReference>
<evidence type="ECO:0000313" key="11">
    <source>
        <dbReference type="Proteomes" id="UP001432292"/>
    </source>
</evidence>
<dbReference type="EC" id="2.6.1.-" evidence="6"/>
<keyword evidence="11" id="KW-1185">Reference proteome</keyword>
<sequence>MPSFGRTLSEIPPSPLVAVDRLLRSGAHAEPVPLQQGKTVFEPCVRPGTWERAEFGIAAHEHAPPAGVPALRSAFADAASRRRGTPVDTGQVLVTSGATHAIAVTLHAILGQGDEVLILSPQWLFATGLVWAAGGTPREVPVFLELSEDPDFDFIAAIERAVGPRTRAIYFNNPNNPTGFRLDEQALGALAELAARHDLWLIADNAYENYDFGDGGFLDMATVPGASERTFSVHSCSKTYAMPGARVGHLISPPGAEEILTKWSLHTLYSVSTAAQYTAFRALATPADELARRRAAAERAWRLADAALEIPHTSISGGLYTFLDLGRYGDGAEFVRRCAEAGVGLAPGRVFGAHCDGWARLCFTAAPEEVVVDAIGRINKIYWEGGHDR</sequence>
<dbReference type="Gene3D" id="3.40.640.10">
    <property type="entry name" value="Type I PLP-dependent aspartate aminotransferase-like (Major domain)"/>
    <property type="match status" value="1"/>
</dbReference>
<dbReference type="PROSITE" id="PS00105">
    <property type="entry name" value="AA_TRANSFER_CLASS_1"/>
    <property type="match status" value="1"/>
</dbReference>
<dbReference type="GO" id="GO:0008483">
    <property type="term" value="F:transaminase activity"/>
    <property type="evidence" value="ECO:0007669"/>
    <property type="project" value="UniProtKB-KW"/>
</dbReference>
<dbReference type="InterPro" id="IPR050596">
    <property type="entry name" value="AspAT/PAT-like"/>
</dbReference>
<feature type="domain" description="Aminotransferase class I/classII large" evidence="7">
    <location>
        <begin position="60"/>
        <end position="374"/>
    </location>
</feature>
<dbReference type="GO" id="GO:0006520">
    <property type="term" value="P:amino acid metabolic process"/>
    <property type="evidence" value="ECO:0007669"/>
    <property type="project" value="InterPro"/>
</dbReference>
<dbReference type="Proteomes" id="UP000435837">
    <property type="component" value="Unassembled WGS sequence"/>
</dbReference>
<reference evidence="8 10" key="1">
    <citation type="submission" date="2019-12" db="EMBL/GenBank/DDBJ databases">
        <title>Whole genome shotgun sequence of Streptomyces caniferus NBRC 15389.</title>
        <authorList>
            <person name="Ichikawa N."/>
            <person name="Kimura A."/>
            <person name="Kitahashi Y."/>
            <person name="Komaki H."/>
            <person name="Tamura T."/>
        </authorList>
    </citation>
    <scope>NUCLEOTIDE SEQUENCE [LARGE SCALE GENOMIC DNA]</scope>
    <source>
        <strain evidence="8 10">NBRC 15389</strain>
    </source>
</reference>
<dbReference type="OrthoDB" id="9763453at2"/>
<dbReference type="InterPro" id="IPR004838">
    <property type="entry name" value="NHTrfase_class1_PyrdxlP-BS"/>
</dbReference>
<dbReference type="InterPro" id="IPR004839">
    <property type="entry name" value="Aminotransferase_I/II_large"/>
</dbReference>
<keyword evidence="5" id="KW-0663">Pyridoxal phosphate</keyword>
<evidence type="ECO:0000313" key="8">
    <source>
        <dbReference type="EMBL" id="GFE04041.1"/>
    </source>
</evidence>
<evidence type="ECO:0000256" key="2">
    <source>
        <dbReference type="ARBA" id="ARBA00007441"/>
    </source>
</evidence>
<evidence type="ECO:0000256" key="1">
    <source>
        <dbReference type="ARBA" id="ARBA00001933"/>
    </source>
</evidence>
<evidence type="ECO:0000256" key="5">
    <source>
        <dbReference type="ARBA" id="ARBA00022898"/>
    </source>
</evidence>
<evidence type="ECO:0000259" key="7">
    <source>
        <dbReference type="Pfam" id="PF00155"/>
    </source>
</evidence>
<dbReference type="Pfam" id="PF00155">
    <property type="entry name" value="Aminotran_1_2"/>
    <property type="match status" value="1"/>
</dbReference>
<reference evidence="9" key="2">
    <citation type="submission" date="2022-10" db="EMBL/GenBank/DDBJ databases">
        <title>The complete genomes of actinobacterial strains from the NBC collection.</title>
        <authorList>
            <person name="Joergensen T.S."/>
            <person name="Alvarez Arevalo M."/>
            <person name="Sterndorff E.B."/>
            <person name="Faurdal D."/>
            <person name="Vuksanovic O."/>
            <person name="Mourched A.-S."/>
            <person name="Charusanti P."/>
            <person name="Shaw S."/>
            <person name="Blin K."/>
            <person name="Weber T."/>
        </authorList>
    </citation>
    <scope>NUCLEOTIDE SEQUENCE</scope>
    <source>
        <strain evidence="9">NBC_01256</strain>
    </source>
</reference>
<protein>
    <recommendedName>
        <fullName evidence="6">Aminotransferase</fullName>
        <ecNumber evidence="6">2.6.1.-</ecNumber>
    </recommendedName>
</protein>
<dbReference type="CDD" id="cd00609">
    <property type="entry name" value="AAT_like"/>
    <property type="match status" value="1"/>
</dbReference>
<dbReference type="EMBL" id="CP108473">
    <property type="protein sequence ID" value="WUS22516.1"/>
    <property type="molecule type" value="Genomic_DNA"/>
</dbReference>
<dbReference type="SUPFAM" id="SSF53383">
    <property type="entry name" value="PLP-dependent transferases"/>
    <property type="match status" value="1"/>
</dbReference>
<dbReference type="EMBL" id="BLIN01000001">
    <property type="protein sequence ID" value="GFE04041.1"/>
    <property type="molecule type" value="Genomic_DNA"/>
</dbReference>
<evidence type="ECO:0000313" key="9">
    <source>
        <dbReference type="EMBL" id="WUS22516.1"/>
    </source>
</evidence>